<keyword evidence="2" id="KW-0808">Transferase</keyword>
<dbReference type="EMBL" id="RBWX01000009">
    <property type="protein sequence ID" value="RKS87939.1"/>
    <property type="molecule type" value="Genomic_DNA"/>
</dbReference>
<gene>
    <name evidence="5" type="ORF">DFR51_2585</name>
    <name evidence="4" type="ORF">SmB9_34080</name>
</gene>
<evidence type="ECO:0000313" key="7">
    <source>
        <dbReference type="Proteomes" id="UP000276029"/>
    </source>
</evidence>
<dbReference type="PANTHER" id="PTHR43861">
    <property type="entry name" value="TRANS-ACONITATE 2-METHYLTRANSFERASE-RELATED"/>
    <property type="match status" value="1"/>
</dbReference>
<dbReference type="CDD" id="cd02440">
    <property type="entry name" value="AdoMet_MTases"/>
    <property type="match status" value="1"/>
</dbReference>
<dbReference type="Proteomes" id="UP000276029">
    <property type="component" value="Unassembled WGS sequence"/>
</dbReference>
<dbReference type="EMBL" id="AP018711">
    <property type="protein sequence ID" value="BBE35750.1"/>
    <property type="molecule type" value="Genomic_DNA"/>
</dbReference>
<dbReference type="Proteomes" id="UP000275727">
    <property type="component" value="Chromosome"/>
</dbReference>
<accession>A0AAD1D8P6</accession>
<keyword evidence="7" id="KW-1185">Reference proteome</keyword>
<dbReference type="GO" id="GO:0032259">
    <property type="term" value="P:methylation"/>
    <property type="evidence" value="ECO:0007669"/>
    <property type="project" value="UniProtKB-KW"/>
</dbReference>
<sequence length="283" mass="30003">MRNAPQIDDWNGATGARWVDNQERLDRILAPYGDAALAAAAAKPGEAVLDIGCGAGVTTLTLAASVQPGGRVVGVDISEPLVVRARERAAAAALPIDFRLEDASRAALPDAAFDLLFSRFGVMFFDAPTEAFRHMRAALKPGGRLAFICWRSAAENDWAKLPIAALRGIVPIPESNPEAPGPYAFGNRARVETILADAGFTKVEITPFDAPLIYGIGASREAALDDAMEYMSQIGPVPRLLADKPDDMREKAMAAVRAALEARLSDAGVIIDGAAWVVTGRNP</sequence>
<evidence type="ECO:0000259" key="3">
    <source>
        <dbReference type="Pfam" id="PF13649"/>
    </source>
</evidence>
<reference evidence="4 6" key="1">
    <citation type="submission" date="2018-06" db="EMBL/GenBank/DDBJ databases">
        <title>Complete Genome Sequence of the Microcystin-Degrading Bacterium Sphingosinicella microcystinivorans Strain B-9.</title>
        <authorList>
            <person name="Jin H."/>
            <person name="Nishizawa T."/>
            <person name="Guo Y."/>
            <person name="Nishizawa A."/>
            <person name="Park H."/>
            <person name="Kato H."/>
            <person name="Tsuji K."/>
            <person name="Harada K."/>
        </authorList>
    </citation>
    <scope>NUCLEOTIDE SEQUENCE [LARGE SCALE GENOMIC DNA]</scope>
    <source>
        <strain evidence="4 6">B9</strain>
    </source>
</reference>
<dbReference type="GO" id="GO:0008168">
    <property type="term" value="F:methyltransferase activity"/>
    <property type="evidence" value="ECO:0007669"/>
    <property type="project" value="UniProtKB-KW"/>
</dbReference>
<dbReference type="InterPro" id="IPR029063">
    <property type="entry name" value="SAM-dependent_MTases_sf"/>
</dbReference>
<keyword evidence="1 4" id="KW-0489">Methyltransferase</keyword>
<dbReference type="Pfam" id="PF13649">
    <property type="entry name" value="Methyltransf_25"/>
    <property type="match status" value="1"/>
</dbReference>
<proteinExistence type="predicted"/>
<evidence type="ECO:0000256" key="2">
    <source>
        <dbReference type="ARBA" id="ARBA00022679"/>
    </source>
</evidence>
<dbReference type="SUPFAM" id="SSF53335">
    <property type="entry name" value="S-adenosyl-L-methionine-dependent methyltransferases"/>
    <property type="match status" value="1"/>
</dbReference>
<feature type="domain" description="Methyltransferase" evidence="3">
    <location>
        <begin position="48"/>
        <end position="143"/>
    </location>
</feature>
<evidence type="ECO:0000313" key="5">
    <source>
        <dbReference type="EMBL" id="RKS87939.1"/>
    </source>
</evidence>
<dbReference type="Gene3D" id="3.40.50.150">
    <property type="entry name" value="Vaccinia Virus protein VP39"/>
    <property type="match status" value="1"/>
</dbReference>
<evidence type="ECO:0000313" key="6">
    <source>
        <dbReference type="Proteomes" id="UP000275727"/>
    </source>
</evidence>
<organism evidence="4 6">
    <name type="scientific">Sphingosinicella microcystinivorans</name>
    <dbReference type="NCBI Taxonomy" id="335406"/>
    <lineage>
        <taxon>Bacteria</taxon>
        <taxon>Pseudomonadati</taxon>
        <taxon>Pseudomonadota</taxon>
        <taxon>Alphaproteobacteria</taxon>
        <taxon>Sphingomonadales</taxon>
        <taxon>Sphingosinicellaceae</taxon>
        <taxon>Sphingosinicella</taxon>
    </lineage>
</organism>
<evidence type="ECO:0000256" key="1">
    <source>
        <dbReference type="ARBA" id="ARBA00022603"/>
    </source>
</evidence>
<dbReference type="RefSeq" id="WP_121051782.1">
    <property type="nucleotide sequence ID" value="NZ_AP018711.1"/>
</dbReference>
<reference evidence="5 7" key="2">
    <citation type="submission" date="2018-10" db="EMBL/GenBank/DDBJ databases">
        <title>Genomic Encyclopedia of Type Strains, Phase IV (KMG-IV): sequencing the most valuable type-strain genomes for metagenomic binning, comparative biology and taxonomic classification.</title>
        <authorList>
            <person name="Goeker M."/>
        </authorList>
    </citation>
    <scope>NUCLEOTIDE SEQUENCE [LARGE SCALE GENOMIC DNA]</scope>
    <source>
        <strain evidence="5 7">DSM 19791</strain>
    </source>
</reference>
<protein>
    <submittedName>
        <fullName evidence="4 5">Methyltransferase</fullName>
    </submittedName>
</protein>
<evidence type="ECO:0000313" key="4">
    <source>
        <dbReference type="EMBL" id="BBE35750.1"/>
    </source>
</evidence>
<dbReference type="PANTHER" id="PTHR43861:SF1">
    <property type="entry name" value="TRANS-ACONITATE 2-METHYLTRANSFERASE"/>
    <property type="match status" value="1"/>
</dbReference>
<name>A0AAD1D8P6_SPHMI</name>
<dbReference type="KEGG" id="smic:SmB9_34080"/>
<dbReference type="InterPro" id="IPR041698">
    <property type="entry name" value="Methyltransf_25"/>
</dbReference>
<dbReference type="AlphaFoldDB" id="A0AAD1D8P6"/>